<evidence type="ECO:0000313" key="3">
    <source>
        <dbReference type="Proteomes" id="UP000830671"/>
    </source>
</evidence>
<dbReference type="AlphaFoldDB" id="A0A9Q8ST74"/>
<dbReference type="EMBL" id="CP019476">
    <property type="protein sequence ID" value="UQC83159.1"/>
    <property type="molecule type" value="Genomic_DNA"/>
</dbReference>
<organism evidence="2 3">
    <name type="scientific">Colletotrichum lupini</name>
    <dbReference type="NCBI Taxonomy" id="145971"/>
    <lineage>
        <taxon>Eukaryota</taxon>
        <taxon>Fungi</taxon>
        <taxon>Dikarya</taxon>
        <taxon>Ascomycota</taxon>
        <taxon>Pezizomycotina</taxon>
        <taxon>Sordariomycetes</taxon>
        <taxon>Hypocreomycetidae</taxon>
        <taxon>Glomerellales</taxon>
        <taxon>Glomerellaceae</taxon>
        <taxon>Colletotrichum</taxon>
        <taxon>Colletotrichum acutatum species complex</taxon>
    </lineage>
</organism>
<dbReference type="RefSeq" id="XP_049144780.1">
    <property type="nucleotide sequence ID" value="XM_049287637.1"/>
</dbReference>
<evidence type="ECO:0000256" key="1">
    <source>
        <dbReference type="SAM" id="MobiDB-lite"/>
    </source>
</evidence>
<reference evidence="2" key="1">
    <citation type="journal article" date="2021" name="Mol. Plant Microbe Interact.">
        <title>Complete Genome Sequence of the Plant-Pathogenic Fungus Colletotrichum lupini.</title>
        <authorList>
            <person name="Baroncelli R."/>
            <person name="Pensec F."/>
            <person name="Da Lio D."/>
            <person name="Boufleur T."/>
            <person name="Vicente I."/>
            <person name="Sarrocco S."/>
            <person name="Picot A."/>
            <person name="Baraldi E."/>
            <person name="Sukno S."/>
            <person name="Thon M."/>
            <person name="Le Floch G."/>
        </authorList>
    </citation>
    <scope>NUCLEOTIDE SEQUENCE</scope>
    <source>
        <strain evidence="2">IMI 504893</strain>
    </source>
</reference>
<dbReference type="KEGG" id="clup:CLUP02_08653"/>
<dbReference type="Proteomes" id="UP000830671">
    <property type="component" value="Chromosome 4"/>
</dbReference>
<dbReference type="GeneID" id="73342647"/>
<name>A0A9Q8ST74_9PEZI</name>
<evidence type="ECO:0000313" key="2">
    <source>
        <dbReference type="EMBL" id="UQC83159.1"/>
    </source>
</evidence>
<accession>A0A9Q8ST74</accession>
<protein>
    <submittedName>
        <fullName evidence="2">Uncharacterized protein</fullName>
    </submittedName>
</protein>
<proteinExistence type="predicted"/>
<gene>
    <name evidence="2" type="ORF">CLUP02_08653</name>
</gene>
<feature type="region of interest" description="Disordered" evidence="1">
    <location>
        <begin position="107"/>
        <end position="144"/>
    </location>
</feature>
<sequence length="691" mass="76891">MPSVAHPPSFPQRPLLQTPGRGNALLSFRQIPLTFLFSFSDGIIRSILSFPMGSKSLLHGLTGSLAHNCFSLFPSPHPRLLSVLFCNNSPTHRSKVAMDSLVGLRGQRCPQRSSRTVPAPTNYLPSYREQGQRAARLDGNDESPPSGGLLGIGISLIVRDIAAPVDGLTPRNVDNPNTPSPKSTTIPTGLALLFVAQLTDYCKSRHHIPRSTVRTPYLLLPRPPLVQATPTRFDTCAKVWTQCGVVVAFSNVFASHPITPALPKNTRSYVFGPPAVVPAVLADVPPCVGGIATKTSIKRGSSIHTDPLNGRPSSKCMWADSPIIIEGSGFKNPDSIVTEMRIDVSIVLGEISLLSFVTTTSGTHNTHALSIQPQSTSPTFDLHTLADSFVRNTTDIQCQIRGPFESLNAHLLRGPQAYQEADVTCHLVDEMRGRSVSLSSKIGTCPALSQPPLPISWRRNRTEENIFSVAITIQQFHDLVALEIWWNHGKQRQYSSCKDVAATMSSTAELLNLPPLLRETWLHQYRLSKHSIDCSGAGPKHESKQVYYFAYSMTTYHQRRVPCGEGTCITSASNRRDVLFWQPQFRWTYVSSKRQTIVARVLNKDYNYSVSSFCYSDSWPRSKSQVSPILKLNRIYERSLPQSPDHLHRKHQNLAARPVYHMASHKTERQWWVVASSSLFNNQRLNSQRYF</sequence>
<keyword evidence="3" id="KW-1185">Reference proteome</keyword>